<dbReference type="InterPro" id="IPR055091">
    <property type="entry name" value="WelO5-like"/>
</dbReference>
<reference evidence="1 2" key="1">
    <citation type="submission" date="2019-10" db="EMBL/GenBank/DDBJ databases">
        <authorList>
            <person name="Palmer J.M."/>
        </authorList>
    </citation>
    <scope>NUCLEOTIDE SEQUENCE [LARGE SCALE GENOMIC DNA]</scope>
    <source>
        <strain evidence="1 2">TWF506</strain>
    </source>
</reference>
<dbReference type="AlphaFoldDB" id="A0AAN8N2N8"/>
<evidence type="ECO:0000313" key="1">
    <source>
        <dbReference type="EMBL" id="KAK6497319.1"/>
    </source>
</evidence>
<organism evidence="1 2">
    <name type="scientific">Arthrobotrys conoides</name>
    <dbReference type="NCBI Taxonomy" id="74498"/>
    <lineage>
        <taxon>Eukaryota</taxon>
        <taxon>Fungi</taxon>
        <taxon>Dikarya</taxon>
        <taxon>Ascomycota</taxon>
        <taxon>Pezizomycotina</taxon>
        <taxon>Orbiliomycetes</taxon>
        <taxon>Orbiliales</taxon>
        <taxon>Orbiliaceae</taxon>
        <taxon>Arthrobotrys</taxon>
    </lineage>
</organism>
<protein>
    <submittedName>
        <fullName evidence="1">Uncharacterized protein</fullName>
    </submittedName>
</protein>
<dbReference type="EMBL" id="JAVHJM010000015">
    <property type="protein sequence ID" value="KAK6497319.1"/>
    <property type="molecule type" value="Genomic_DNA"/>
</dbReference>
<keyword evidence="2" id="KW-1185">Reference proteome</keyword>
<dbReference type="Pfam" id="PF22814">
    <property type="entry name" value="WelO5"/>
    <property type="match status" value="1"/>
</dbReference>
<comment type="caution">
    <text evidence="1">The sequence shown here is derived from an EMBL/GenBank/DDBJ whole genome shotgun (WGS) entry which is preliminary data.</text>
</comment>
<name>A0AAN8N2N8_9PEZI</name>
<evidence type="ECO:0000313" key="2">
    <source>
        <dbReference type="Proteomes" id="UP001307849"/>
    </source>
</evidence>
<dbReference type="Proteomes" id="UP001307849">
    <property type="component" value="Unassembled WGS sequence"/>
</dbReference>
<accession>A0AAN8N2N8</accession>
<sequence>MASQIVESIAAQRQIFFNLPRKKATIDEKSYFGPAAIQTVPTNWRTFEDQPLTKVNIIDLFANRIPVIRRKHFLNQDELSKMLEILKAHELGEYDTEFTWPRVGTSGITQYDHIKDPESYFDKAPSARSLQEKWKAGAGIDVVGRVIDVLHEITGMPVRLAREDEREYFAGVLRAIDRGIGVHADYAPYEAANWSIDKIVGQLTWNILLNEIPGGDTLVYDRQWVAPDDDEAWRKIFPRDSYHPQMLEGHPFKAMRALPGDLTFFNPRNFHEVKACDTNRDHPVAATRFTVSSFVGYMPAQNNDQATLVLWS</sequence>
<gene>
    <name evidence="1" type="ORF">TWF506_004792</name>
</gene>
<proteinExistence type="predicted"/>